<evidence type="ECO:0000313" key="1">
    <source>
        <dbReference type="EMBL" id="PKK90744.1"/>
    </source>
</evidence>
<accession>A0A2N1PQY7</accession>
<dbReference type="Proteomes" id="UP000233256">
    <property type="component" value="Unassembled WGS sequence"/>
</dbReference>
<evidence type="ECO:0000313" key="2">
    <source>
        <dbReference type="Proteomes" id="UP000233256"/>
    </source>
</evidence>
<reference evidence="1 2" key="1">
    <citation type="journal article" date="2017" name="ISME J.">
        <title>Potential for microbial H2 and metal transformations associated with novel bacteria and archaea in deep terrestrial subsurface sediments.</title>
        <authorList>
            <person name="Hernsdorf A.W."/>
            <person name="Amano Y."/>
            <person name="Miyakawa K."/>
            <person name="Ise K."/>
            <person name="Suzuki Y."/>
            <person name="Anantharaman K."/>
            <person name="Probst A."/>
            <person name="Burstein D."/>
            <person name="Thomas B.C."/>
            <person name="Banfield J.F."/>
        </authorList>
    </citation>
    <scope>NUCLEOTIDE SEQUENCE [LARGE SCALE GENOMIC DNA]</scope>
    <source>
        <strain evidence="1">HGW-Wallbacteria-1</strain>
    </source>
</reference>
<sequence>MEADRIIIKKIMEDNMNNWTEFAKDFNEMVGKNFEVMNKYCKATIEQNETVTRTAMDNYFNYFQNNVTYMKDLWETSIKDREELRGLYNENMKKVYDNFTNIYNETVTKYTTQK</sequence>
<evidence type="ECO:0008006" key="3">
    <source>
        <dbReference type="Google" id="ProtNLM"/>
    </source>
</evidence>
<proteinExistence type="predicted"/>
<organism evidence="1 2">
    <name type="scientific">Candidatus Wallbacteria bacterium HGW-Wallbacteria-1</name>
    <dbReference type="NCBI Taxonomy" id="2013854"/>
    <lineage>
        <taxon>Bacteria</taxon>
        <taxon>Candidatus Walliibacteriota</taxon>
    </lineage>
</organism>
<dbReference type="AlphaFoldDB" id="A0A2N1PQY7"/>
<dbReference type="EMBL" id="PGXC01000004">
    <property type="protein sequence ID" value="PKK90744.1"/>
    <property type="molecule type" value="Genomic_DNA"/>
</dbReference>
<name>A0A2N1PQY7_9BACT</name>
<comment type="caution">
    <text evidence="1">The sequence shown here is derived from an EMBL/GenBank/DDBJ whole genome shotgun (WGS) entry which is preliminary data.</text>
</comment>
<protein>
    <recommendedName>
        <fullName evidence="3">Phasin domain-containing protein</fullName>
    </recommendedName>
</protein>
<gene>
    <name evidence="1" type="ORF">CVV64_07650</name>
</gene>